<comment type="caution">
    <text evidence="1">The sequence shown here is derived from an EMBL/GenBank/DDBJ whole genome shotgun (WGS) entry which is preliminary data.</text>
</comment>
<evidence type="ECO:0000313" key="1">
    <source>
        <dbReference type="EMBL" id="KAK7266340.1"/>
    </source>
</evidence>
<keyword evidence="2" id="KW-1185">Reference proteome</keyword>
<sequence length="162" mass="19009">MIKRRTKKALKSEDLELAISYSSMEWVDNLQHLVIFTVMEYYYWKFLQEKNHEIFEGDMGIHKLISMALPNHVMDIIDPSLLSKQEDDDRDHHEISTNDETSIRRRDMEPNVLAMMEDWLVSVLQIGVSCSSTSPSERIPMPVVVNKLQAIRNSYLKFHNLQ</sequence>
<proteinExistence type="predicted"/>
<dbReference type="Gene3D" id="1.10.510.10">
    <property type="entry name" value="Transferase(Phosphotransferase) domain 1"/>
    <property type="match status" value="1"/>
</dbReference>
<name>A0AAN9F350_CROPI</name>
<gene>
    <name evidence="1" type="ORF">RIF29_18983</name>
</gene>
<accession>A0AAN9F350</accession>
<dbReference type="Proteomes" id="UP001372338">
    <property type="component" value="Unassembled WGS sequence"/>
</dbReference>
<dbReference type="AlphaFoldDB" id="A0AAN9F350"/>
<dbReference type="EMBL" id="JAYWIO010000004">
    <property type="protein sequence ID" value="KAK7266340.1"/>
    <property type="molecule type" value="Genomic_DNA"/>
</dbReference>
<protein>
    <submittedName>
        <fullName evidence="1">Uncharacterized protein</fullName>
    </submittedName>
</protein>
<organism evidence="1 2">
    <name type="scientific">Crotalaria pallida</name>
    <name type="common">Smooth rattlebox</name>
    <name type="synonym">Crotalaria striata</name>
    <dbReference type="NCBI Taxonomy" id="3830"/>
    <lineage>
        <taxon>Eukaryota</taxon>
        <taxon>Viridiplantae</taxon>
        <taxon>Streptophyta</taxon>
        <taxon>Embryophyta</taxon>
        <taxon>Tracheophyta</taxon>
        <taxon>Spermatophyta</taxon>
        <taxon>Magnoliopsida</taxon>
        <taxon>eudicotyledons</taxon>
        <taxon>Gunneridae</taxon>
        <taxon>Pentapetalae</taxon>
        <taxon>rosids</taxon>
        <taxon>fabids</taxon>
        <taxon>Fabales</taxon>
        <taxon>Fabaceae</taxon>
        <taxon>Papilionoideae</taxon>
        <taxon>50 kb inversion clade</taxon>
        <taxon>genistoids sensu lato</taxon>
        <taxon>core genistoids</taxon>
        <taxon>Crotalarieae</taxon>
        <taxon>Crotalaria</taxon>
    </lineage>
</organism>
<evidence type="ECO:0000313" key="2">
    <source>
        <dbReference type="Proteomes" id="UP001372338"/>
    </source>
</evidence>
<reference evidence="1 2" key="1">
    <citation type="submission" date="2024-01" db="EMBL/GenBank/DDBJ databases">
        <title>The genomes of 5 underutilized Papilionoideae crops provide insights into root nodulation and disease resistanc.</title>
        <authorList>
            <person name="Yuan L."/>
        </authorList>
    </citation>
    <scope>NUCLEOTIDE SEQUENCE [LARGE SCALE GENOMIC DNA]</scope>
    <source>
        <strain evidence="1">ZHUSHIDOU_FW_LH</strain>
        <tissue evidence="1">Leaf</tissue>
    </source>
</reference>